<gene>
    <name evidence="1" type="ORF">AC578_5820</name>
</gene>
<comment type="caution">
    <text evidence="1">The sequence shown here is derived from an EMBL/GenBank/DDBJ whole genome shotgun (WGS) entry which is preliminary data.</text>
</comment>
<dbReference type="Proteomes" id="UP000070133">
    <property type="component" value="Unassembled WGS sequence"/>
</dbReference>
<evidence type="ECO:0000313" key="1">
    <source>
        <dbReference type="EMBL" id="KXT00087.1"/>
    </source>
</evidence>
<dbReference type="EMBL" id="LFZN01000080">
    <property type="protein sequence ID" value="KXT00087.1"/>
    <property type="molecule type" value="Genomic_DNA"/>
</dbReference>
<sequence>MLRNEKGDSEILPPQVAPFPNLQPSRHLVLTRDHSHLLPCTPGSSFLPASWTITDWSDRLGKRCLSRNCLRKHAWRFGAVLSYYSSSGRRQDGVSDQSALHAVPAGALLFVLVVGDHAREFTTQEDWNAKYSGWP</sequence>
<evidence type="ECO:0000313" key="2">
    <source>
        <dbReference type="Proteomes" id="UP000070133"/>
    </source>
</evidence>
<dbReference type="AlphaFoldDB" id="A0A139HCC2"/>
<keyword evidence="2" id="KW-1185">Reference proteome</keyword>
<name>A0A139HCC2_9PEZI</name>
<organism evidence="1 2">
    <name type="scientific">Pseudocercospora eumusae</name>
    <dbReference type="NCBI Taxonomy" id="321146"/>
    <lineage>
        <taxon>Eukaryota</taxon>
        <taxon>Fungi</taxon>
        <taxon>Dikarya</taxon>
        <taxon>Ascomycota</taxon>
        <taxon>Pezizomycotina</taxon>
        <taxon>Dothideomycetes</taxon>
        <taxon>Dothideomycetidae</taxon>
        <taxon>Mycosphaerellales</taxon>
        <taxon>Mycosphaerellaceae</taxon>
        <taxon>Pseudocercospora</taxon>
    </lineage>
</organism>
<reference evidence="1 2" key="1">
    <citation type="submission" date="2015-07" db="EMBL/GenBank/DDBJ databases">
        <title>Comparative genomics of the Sigatoka disease complex on banana suggests a link between parallel evolutionary changes in Pseudocercospora fijiensis and Pseudocercospora eumusae and increased virulence on the banana host.</title>
        <authorList>
            <person name="Chang T.-C."/>
            <person name="Salvucci A."/>
            <person name="Crous P.W."/>
            <person name="Stergiopoulos I."/>
        </authorList>
    </citation>
    <scope>NUCLEOTIDE SEQUENCE [LARGE SCALE GENOMIC DNA]</scope>
    <source>
        <strain evidence="1 2">CBS 114824</strain>
    </source>
</reference>
<protein>
    <submittedName>
        <fullName evidence="1">Uncharacterized protein</fullName>
    </submittedName>
</protein>
<accession>A0A139HCC2</accession>
<proteinExistence type="predicted"/>